<dbReference type="PROSITE" id="PS50931">
    <property type="entry name" value="HTH_LYSR"/>
    <property type="match status" value="1"/>
</dbReference>
<dbReference type="SUPFAM" id="SSF53850">
    <property type="entry name" value="Periplasmic binding protein-like II"/>
    <property type="match status" value="1"/>
</dbReference>
<name>A0A1I3X5L5_9HYPH</name>
<evidence type="ECO:0000259" key="5">
    <source>
        <dbReference type="PROSITE" id="PS50931"/>
    </source>
</evidence>
<evidence type="ECO:0000256" key="4">
    <source>
        <dbReference type="ARBA" id="ARBA00023163"/>
    </source>
</evidence>
<dbReference type="InterPro" id="IPR036390">
    <property type="entry name" value="WH_DNA-bd_sf"/>
</dbReference>
<reference evidence="6 7" key="1">
    <citation type="submission" date="2016-10" db="EMBL/GenBank/DDBJ databases">
        <authorList>
            <person name="Varghese N."/>
            <person name="Submissions S."/>
        </authorList>
    </citation>
    <scope>NUCLEOTIDE SEQUENCE [LARGE SCALE GENOMIC DNA]</scope>
    <source>
        <strain evidence="6 7">DSM 16392</strain>
    </source>
</reference>
<dbReference type="Gene3D" id="1.10.10.10">
    <property type="entry name" value="Winged helix-like DNA-binding domain superfamily/Winged helix DNA-binding domain"/>
    <property type="match status" value="1"/>
</dbReference>
<evidence type="ECO:0000256" key="1">
    <source>
        <dbReference type="ARBA" id="ARBA00009437"/>
    </source>
</evidence>
<comment type="similarity">
    <text evidence="1">Belongs to the LysR transcriptional regulatory family.</text>
</comment>
<dbReference type="Pfam" id="PF03466">
    <property type="entry name" value="LysR_substrate"/>
    <property type="match status" value="1"/>
</dbReference>
<dbReference type="Gene3D" id="3.40.190.10">
    <property type="entry name" value="Periplasmic binding protein-like II"/>
    <property type="match status" value="2"/>
</dbReference>
<dbReference type="InterPro" id="IPR036388">
    <property type="entry name" value="WH-like_DNA-bd_sf"/>
</dbReference>
<dbReference type="GO" id="GO:0003677">
    <property type="term" value="F:DNA binding"/>
    <property type="evidence" value="ECO:0007669"/>
    <property type="project" value="UniProtKB-KW"/>
</dbReference>
<dbReference type="EMBL" id="FOSK01000002">
    <property type="protein sequence ID" value="SFK14874.1"/>
    <property type="molecule type" value="Genomic_DNA"/>
</dbReference>
<evidence type="ECO:0000313" key="6">
    <source>
        <dbReference type="EMBL" id="SFK14874.1"/>
    </source>
</evidence>
<dbReference type="PANTHER" id="PTHR30579">
    <property type="entry name" value="TRANSCRIPTIONAL REGULATOR"/>
    <property type="match status" value="1"/>
</dbReference>
<keyword evidence="2" id="KW-0805">Transcription regulation</keyword>
<dbReference type="SUPFAM" id="SSF46785">
    <property type="entry name" value="Winged helix' DNA-binding domain"/>
    <property type="match status" value="1"/>
</dbReference>
<evidence type="ECO:0000256" key="3">
    <source>
        <dbReference type="ARBA" id="ARBA00023125"/>
    </source>
</evidence>
<dbReference type="Pfam" id="PF00126">
    <property type="entry name" value="HTH_1"/>
    <property type="match status" value="1"/>
</dbReference>
<sequence length="292" mass="31814">MTALLDLDSLRTLVMIADTGSFTRAAEELDKTQSAISMQMRRMEDKLERTVFRREGRHSKLTEDGELLLRHARQMLRLNDETLAMFSEREVTGKVRLGLAEGIDETRTAKIIFEFSKNNPKAEASIVCAPAADLRKALGEGKLDLAIIGSLADEAEAGEGSVLSSERLVWAAGSNFKLASERELPLAVGLEQCRIRKAAVEALEDDERAFRIQYSSSNPGLVEMTAASGMAITIQPRSSLVASGAGLLELEGLPKLPNYVVKLVRGKESHFKAANALSDYLAKSFEKTAASA</sequence>
<proteinExistence type="inferred from homology"/>
<protein>
    <submittedName>
        <fullName evidence="6">DNA-binding transcriptional regulator, LysR family</fullName>
    </submittedName>
</protein>
<keyword evidence="3 6" id="KW-0238">DNA-binding</keyword>
<dbReference type="RefSeq" id="WP_093517643.1">
    <property type="nucleotide sequence ID" value="NZ_FOSK01000002.1"/>
</dbReference>
<dbReference type="InterPro" id="IPR050176">
    <property type="entry name" value="LTTR"/>
</dbReference>
<dbReference type="Proteomes" id="UP000199598">
    <property type="component" value="Unassembled WGS sequence"/>
</dbReference>
<organism evidence="6 7">
    <name type="scientific">Pseudovibrio ascidiaceicola</name>
    <dbReference type="NCBI Taxonomy" id="285279"/>
    <lineage>
        <taxon>Bacteria</taxon>
        <taxon>Pseudomonadati</taxon>
        <taxon>Pseudomonadota</taxon>
        <taxon>Alphaproteobacteria</taxon>
        <taxon>Hyphomicrobiales</taxon>
        <taxon>Stappiaceae</taxon>
        <taxon>Pseudovibrio</taxon>
    </lineage>
</organism>
<feature type="domain" description="HTH lysR-type" evidence="5">
    <location>
        <begin position="5"/>
        <end position="62"/>
    </location>
</feature>
<evidence type="ECO:0000256" key="2">
    <source>
        <dbReference type="ARBA" id="ARBA00023015"/>
    </source>
</evidence>
<dbReference type="PANTHER" id="PTHR30579:SF7">
    <property type="entry name" value="HTH-TYPE TRANSCRIPTIONAL REGULATOR LRHA-RELATED"/>
    <property type="match status" value="1"/>
</dbReference>
<accession>A0A1I3X5L5</accession>
<comment type="caution">
    <text evidence="6">The sequence shown here is derived from an EMBL/GenBank/DDBJ whole genome shotgun (WGS) entry which is preliminary data.</text>
</comment>
<dbReference type="InterPro" id="IPR005119">
    <property type="entry name" value="LysR_subst-bd"/>
</dbReference>
<dbReference type="InterPro" id="IPR000847">
    <property type="entry name" value="LysR_HTH_N"/>
</dbReference>
<keyword evidence="7" id="KW-1185">Reference proteome</keyword>
<evidence type="ECO:0000313" key="7">
    <source>
        <dbReference type="Proteomes" id="UP000199598"/>
    </source>
</evidence>
<dbReference type="PRINTS" id="PR00039">
    <property type="entry name" value="HTHLYSR"/>
</dbReference>
<keyword evidence="4" id="KW-0804">Transcription</keyword>
<gene>
    <name evidence="6" type="ORF">SAMN04488518_102389</name>
</gene>